<accession>A0A2I1HR61</accession>
<keyword evidence="3" id="KW-1185">Reference proteome</keyword>
<gene>
    <name evidence="2" type="ORF">RhiirA4_486226</name>
</gene>
<sequence>MEGKSYNTKRSQKETSNKELKKKVSLHDGNNIINNIANKSFSLQILGTPKFDEKTDSHIQKRKAPNKFDYLYGIITTATNWSERIYCTKGNYHIDFTKDILDDAKFHQERSYRGNRRLLKGRG</sequence>
<dbReference type="Proteomes" id="UP000234323">
    <property type="component" value="Unassembled WGS sequence"/>
</dbReference>
<protein>
    <submittedName>
        <fullName evidence="2">Uncharacterized protein</fullName>
    </submittedName>
</protein>
<proteinExistence type="predicted"/>
<dbReference type="AlphaFoldDB" id="A0A2I1HR61"/>
<evidence type="ECO:0000313" key="3">
    <source>
        <dbReference type="Proteomes" id="UP000234323"/>
    </source>
</evidence>
<dbReference type="EMBL" id="LLXI01005252">
    <property type="protein sequence ID" value="PKY61360.1"/>
    <property type="molecule type" value="Genomic_DNA"/>
</dbReference>
<evidence type="ECO:0000256" key="1">
    <source>
        <dbReference type="SAM" id="MobiDB-lite"/>
    </source>
</evidence>
<name>A0A2I1HR61_9GLOM</name>
<evidence type="ECO:0000313" key="2">
    <source>
        <dbReference type="EMBL" id="PKY61360.1"/>
    </source>
</evidence>
<feature type="region of interest" description="Disordered" evidence="1">
    <location>
        <begin position="1"/>
        <end position="23"/>
    </location>
</feature>
<comment type="caution">
    <text evidence="2">The sequence shown here is derived from an EMBL/GenBank/DDBJ whole genome shotgun (WGS) entry which is preliminary data.</text>
</comment>
<reference evidence="2 3" key="1">
    <citation type="submission" date="2015-10" db="EMBL/GenBank/DDBJ databases">
        <title>Genome analyses suggest a sexual origin of heterokaryosis in a supposedly ancient asexual fungus.</title>
        <authorList>
            <person name="Ropars J."/>
            <person name="Sedzielewska K."/>
            <person name="Noel J."/>
            <person name="Charron P."/>
            <person name="Farinelli L."/>
            <person name="Marton T."/>
            <person name="Kruger M."/>
            <person name="Pelin A."/>
            <person name="Brachmann A."/>
            <person name="Corradi N."/>
        </authorList>
    </citation>
    <scope>NUCLEOTIDE SEQUENCE [LARGE SCALE GENOMIC DNA]</scope>
    <source>
        <strain evidence="2 3">A4</strain>
    </source>
</reference>
<organism evidence="2 3">
    <name type="scientific">Rhizophagus irregularis</name>
    <dbReference type="NCBI Taxonomy" id="588596"/>
    <lineage>
        <taxon>Eukaryota</taxon>
        <taxon>Fungi</taxon>
        <taxon>Fungi incertae sedis</taxon>
        <taxon>Mucoromycota</taxon>
        <taxon>Glomeromycotina</taxon>
        <taxon>Glomeromycetes</taxon>
        <taxon>Glomerales</taxon>
        <taxon>Glomeraceae</taxon>
        <taxon>Rhizophagus</taxon>
    </lineage>
</organism>